<evidence type="ECO:0000313" key="3">
    <source>
        <dbReference type="Proteomes" id="UP000007015"/>
    </source>
</evidence>
<feature type="chain" id="PRO_5002867944" evidence="1">
    <location>
        <begin position="20"/>
        <end position="159"/>
    </location>
</feature>
<protein>
    <submittedName>
        <fullName evidence="2">Uncharacterized protein</fullName>
    </submittedName>
</protein>
<name>B8AW46_ORYSI</name>
<evidence type="ECO:0000256" key="1">
    <source>
        <dbReference type="SAM" id="SignalP"/>
    </source>
</evidence>
<dbReference type="Proteomes" id="UP000007015">
    <property type="component" value="Chromosome 5"/>
</dbReference>
<keyword evidence="3" id="KW-1185">Reference proteome</keyword>
<gene>
    <name evidence="2" type="ORF">OsI_19250</name>
</gene>
<dbReference type="OMA" id="YEQLTWV"/>
<dbReference type="HOGENOM" id="CLU_1663627_0_0_1"/>
<sequence>MAKATVLLLLLVLAAAAATAPTTSMATIPTGRSRFLLAHQHRAAGAGDPYYYRPLPSMYGCSEKSAAMLSTLVLLGSHKLPLSSTWAGITLLVHGNEQLKFGLRDGQEEHGGGGLSRQFTTLKVSSAELDEMTLVNVLYVDVKLKLAQEAYLDGAPPNS</sequence>
<reference evidence="2 3" key="1">
    <citation type="journal article" date="2005" name="PLoS Biol.">
        <title>The genomes of Oryza sativa: a history of duplications.</title>
        <authorList>
            <person name="Yu J."/>
            <person name="Wang J."/>
            <person name="Lin W."/>
            <person name="Li S."/>
            <person name="Li H."/>
            <person name="Zhou J."/>
            <person name="Ni P."/>
            <person name="Dong W."/>
            <person name="Hu S."/>
            <person name="Zeng C."/>
            <person name="Zhang J."/>
            <person name="Zhang Y."/>
            <person name="Li R."/>
            <person name="Xu Z."/>
            <person name="Li S."/>
            <person name="Li X."/>
            <person name="Zheng H."/>
            <person name="Cong L."/>
            <person name="Lin L."/>
            <person name="Yin J."/>
            <person name="Geng J."/>
            <person name="Li G."/>
            <person name="Shi J."/>
            <person name="Liu J."/>
            <person name="Lv H."/>
            <person name="Li J."/>
            <person name="Wang J."/>
            <person name="Deng Y."/>
            <person name="Ran L."/>
            <person name="Shi X."/>
            <person name="Wang X."/>
            <person name="Wu Q."/>
            <person name="Li C."/>
            <person name="Ren X."/>
            <person name="Wang J."/>
            <person name="Wang X."/>
            <person name="Li D."/>
            <person name="Liu D."/>
            <person name="Zhang X."/>
            <person name="Ji Z."/>
            <person name="Zhao W."/>
            <person name="Sun Y."/>
            <person name="Zhang Z."/>
            <person name="Bao J."/>
            <person name="Han Y."/>
            <person name="Dong L."/>
            <person name="Ji J."/>
            <person name="Chen P."/>
            <person name="Wu S."/>
            <person name="Liu J."/>
            <person name="Xiao Y."/>
            <person name="Bu D."/>
            <person name="Tan J."/>
            <person name="Yang L."/>
            <person name="Ye C."/>
            <person name="Zhang J."/>
            <person name="Xu J."/>
            <person name="Zhou Y."/>
            <person name="Yu Y."/>
            <person name="Zhang B."/>
            <person name="Zhuang S."/>
            <person name="Wei H."/>
            <person name="Liu B."/>
            <person name="Lei M."/>
            <person name="Yu H."/>
            <person name="Li Y."/>
            <person name="Xu H."/>
            <person name="Wei S."/>
            <person name="He X."/>
            <person name="Fang L."/>
            <person name="Zhang Z."/>
            <person name="Zhang Y."/>
            <person name="Huang X."/>
            <person name="Su Z."/>
            <person name="Tong W."/>
            <person name="Li J."/>
            <person name="Tong Z."/>
            <person name="Li S."/>
            <person name="Ye J."/>
            <person name="Wang L."/>
            <person name="Fang L."/>
            <person name="Lei T."/>
            <person name="Chen C."/>
            <person name="Chen H."/>
            <person name="Xu Z."/>
            <person name="Li H."/>
            <person name="Huang H."/>
            <person name="Zhang F."/>
            <person name="Xu H."/>
            <person name="Li N."/>
            <person name="Zhao C."/>
            <person name="Li S."/>
            <person name="Dong L."/>
            <person name="Huang Y."/>
            <person name="Li L."/>
            <person name="Xi Y."/>
            <person name="Qi Q."/>
            <person name="Li W."/>
            <person name="Zhang B."/>
            <person name="Hu W."/>
            <person name="Zhang Y."/>
            <person name="Tian X."/>
            <person name="Jiao Y."/>
            <person name="Liang X."/>
            <person name="Jin J."/>
            <person name="Gao L."/>
            <person name="Zheng W."/>
            <person name="Hao B."/>
            <person name="Liu S."/>
            <person name="Wang W."/>
            <person name="Yuan L."/>
            <person name="Cao M."/>
            <person name="McDermott J."/>
            <person name="Samudrala R."/>
            <person name="Wang J."/>
            <person name="Wong G.K."/>
            <person name="Yang H."/>
        </authorList>
    </citation>
    <scope>NUCLEOTIDE SEQUENCE [LARGE SCALE GENOMIC DNA]</scope>
    <source>
        <strain evidence="3">cv. 93-11</strain>
    </source>
</reference>
<dbReference type="AlphaFoldDB" id="B8AW46"/>
<feature type="signal peptide" evidence="1">
    <location>
        <begin position="1"/>
        <end position="19"/>
    </location>
</feature>
<organism evidence="2 3">
    <name type="scientific">Oryza sativa subsp. indica</name>
    <name type="common">Rice</name>
    <dbReference type="NCBI Taxonomy" id="39946"/>
    <lineage>
        <taxon>Eukaryota</taxon>
        <taxon>Viridiplantae</taxon>
        <taxon>Streptophyta</taxon>
        <taxon>Embryophyta</taxon>
        <taxon>Tracheophyta</taxon>
        <taxon>Spermatophyta</taxon>
        <taxon>Magnoliopsida</taxon>
        <taxon>Liliopsida</taxon>
        <taxon>Poales</taxon>
        <taxon>Poaceae</taxon>
        <taxon>BOP clade</taxon>
        <taxon>Oryzoideae</taxon>
        <taxon>Oryzeae</taxon>
        <taxon>Oryzinae</taxon>
        <taxon>Oryza</taxon>
        <taxon>Oryza sativa</taxon>
    </lineage>
</organism>
<dbReference type="Gramene" id="BGIOSGA019523-TA">
    <property type="protein sequence ID" value="BGIOSGA019523-PA"/>
    <property type="gene ID" value="BGIOSGA019523"/>
</dbReference>
<dbReference type="STRING" id="39946.B8AW46"/>
<accession>B8AW46</accession>
<proteinExistence type="predicted"/>
<keyword evidence="1" id="KW-0732">Signal</keyword>
<dbReference type="EMBL" id="CM000130">
    <property type="protein sequence ID" value="EEC78885.1"/>
    <property type="molecule type" value="Genomic_DNA"/>
</dbReference>
<evidence type="ECO:0000313" key="2">
    <source>
        <dbReference type="EMBL" id="EEC78885.1"/>
    </source>
</evidence>